<feature type="region of interest" description="Disordered" evidence="2">
    <location>
        <begin position="884"/>
        <end position="908"/>
    </location>
</feature>
<keyword evidence="5" id="KW-1185">Reference proteome</keyword>
<dbReference type="InterPro" id="IPR042120">
    <property type="entry name" value="MutL_C_dimsub"/>
</dbReference>
<sequence length="1043" mass="113838">MARTDNAGGTSTSADSRPKSILPLPEDVVAQIKSSTAIVSLVGVVLELLANSLDGGATKIEAAVDFARGGCTVEDDGLGISPLEFGEDGGLGKLYYTSKYFSVEPSLGRNGTFLASLAAVSLLTITSHHHEHRSHNSVTFHNSKAVERQRPALARNEIRYEKHGTRVTVRNLFGNLPVRVKQRAAIEEQTNEKDRLWDALRRDITGLVLSWRHPVSLKLRDANHKTLFNLNRETLSTSTSRSRDAGLARARSAELASVLSTLTQASYIAVDDWSSWIPVSASTPAVSIKGAIALDPAPTKRVQFISLGLRPLLASFGNNELYDDVNRHFSLSDFGTLEDDADIDDTEKLRRKGDRRFTNDGYSHRQLKGRKGVDRHPMFYLRISLQEDVQCHRPEERFLENGTNLQTVITVLDAMLTQWLSVHHFRPRKSNGKKQGLDTNSTSLNDSDAEAAASTPLQLAVSKVNRGRISSGKSTPTKSDNRKRKRSSKAPPNVSDASTQQRPFAEWSRIKSSRASFLDTMQHFAKQLVPHSELEPSASTADASHIRVNASNVHAGTSISCARTSPEFKSADAHDADFQANINDAIMEWQDPSTKQVLLLNARTGCAVPRAPSRTHTDGTTTSHLTTLTEFNKSLRLPKRPATGPKDTPWLDEVLQNWDNPIFRTSEQRIQQVSLDEGCGGGNHHLCSRVEIDKAFNESSLPGTSKLSKDGLRRARVIAQLDRKFILVKITNTAQPSGAGESDVLIIIDQHAADERIRVEALFSELCAPPTSANKTYRSRLGLTSQVAFSILEKPIQFTISSPEEALVATHAARFAAWGILYHTEPPNQSNAGLTTRAKPQPVLSVRTLPPAISERCKADPKLLINLLRATVWKYAEDPAPPLPPPSLPLPLNPQPDQTASNDTESPSWLRQLATCPPGLIDMINSRACRSAVMFNDELGVTECEGLVERLGSCVFPFMCAHGRPSMVPLVDLGGEGGRDGVGLGLVGGMGEGKGNEKEMKGGGGQGMGVGEGFVGAWKRWRALHASAKAYYSTASDFVYCPT</sequence>
<feature type="region of interest" description="Disordered" evidence="2">
    <location>
        <begin position="1"/>
        <end position="20"/>
    </location>
</feature>
<dbReference type="PANTHER" id="PTHR10073:SF47">
    <property type="entry name" value="DNA MISMATCH REPAIR PROTEIN MLH3"/>
    <property type="match status" value="1"/>
</dbReference>
<dbReference type="SUPFAM" id="SSF55874">
    <property type="entry name" value="ATPase domain of HSP90 chaperone/DNA topoisomerase II/histidine kinase"/>
    <property type="match status" value="1"/>
</dbReference>
<name>A0A6A6T080_9PLEO</name>
<accession>A0A6A6T080</accession>
<comment type="similarity">
    <text evidence="1">Belongs to the DNA mismatch repair MutL/HexB family.</text>
</comment>
<dbReference type="Gene3D" id="3.30.1540.20">
    <property type="entry name" value="MutL, C-terminal domain, dimerisation subdomain"/>
    <property type="match status" value="1"/>
</dbReference>
<dbReference type="AlphaFoldDB" id="A0A6A6T080"/>
<feature type="region of interest" description="Disordered" evidence="2">
    <location>
        <begin position="427"/>
        <end position="506"/>
    </location>
</feature>
<evidence type="ECO:0000256" key="2">
    <source>
        <dbReference type="SAM" id="MobiDB-lite"/>
    </source>
</evidence>
<dbReference type="Gene3D" id="3.30.565.10">
    <property type="entry name" value="Histidine kinase-like ATPase, C-terminal domain"/>
    <property type="match status" value="1"/>
</dbReference>
<protein>
    <recommendedName>
        <fullName evidence="3">MutL C-terminal dimerisation domain-containing protein</fullName>
    </recommendedName>
</protein>
<dbReference type="Proteomes" id="UP000799324">
    <property type="component" value="Unassembled WGS sequence"/>
</dbReference>
<dbReference type="EMBL" id="MU004382">
    <property type="protein sequence ID" value="KAF2653375.1"/>
    <property type="molecule type" value="Genomic_DNA"/>
</dbReference>
<dbReference type="Pfam" id="PF13589">
    <property type="entry name" value="HATPase_c_3"/>
    <property type="match status" value="1"/>
</dbReference>
<gene>
    <name evidence="4" type="ORF">K491DRAFT_759719</name>
</gene>
<evidence type="ECO:0000313" key="4">
    <source>
        <dbReference type="EMBL" id="KAF2653375.1"/>
    </source>
</evidence>
<evidence type="ECO:0000256" key="1">
    <source>
        <dbReference type="ARBA" id="ARBA00006082"/>
    </source>
</evidence>
<dbReference type="SMART" id="SM00853">
    <property type="entry name" value="MutL_C"/>
    <property type="match status" value="1"/>
</dbReference>
<organism evidence="4 5">
    <name type="scientific">Lophiostoma macrostomum CBS 122681</name>
    <dbReference type="NCBI Taxonomy" id="1314788"/>
    <lineage>
        <taxon>Eukaryota</taxon>
        <taxon>Fungi</taxon>
        <taxon>Dikarya</taxon>
        <taxon>Ascomycota</taxon>
        <taxon>Pezizomycotina</taxon>
        <taxon>Dothideomycetes</taxon>
        <taxon>Pleosporomycetidae</taxon>
        <taxon>Pleosporales</taxon>
        <taxon>Lophiostomataceae</taxon>
        <taxon>Lophiostoma</taxon>
    </lineage>
</organism>
<dbReference type="GO" id="GO:0006298">
    <property type="term" value="P:mismatch repair"/>
    <property type="evidence" value="ECO:0007669"/>
    <property type="project" value="InterPro"/>
</dbReference>
<dbReference type="PANTHER" id="PTHR10073">
    <property type="entry name" value="DNA MISMATCH REPAIR PROTEIN MLH, PMS, MUTL"/>
    <property type="match status" value="1"/>
</dbReference>
<dbReference type="OrthoDB" id="429932at2759"/>
<dbReference type="InterPro" id="IPR037198">
    <property type="entry name" value="MutL_C_sf"/>
</dbReference>
<proteinExistence type="inferred from homology"/>
<dbReference type="SUPFAM" id="SSF118116">
    <property type="entry name" value="DNA mismatch repair protein MutL"/>
    <property type="match status" value="2"/>
</dbReference>
<evidence type="ECO:0000259" key="3">
    <source>
        <dbReference type="SMART" id="SM00853"/>
    </source>
</evidence>
<dbReference type="GO" id="GO:0016887">
    <property type="term" value="F:ATP hydrolysis activity"/>
    <property type="evidence" value="ECO:0007669"/>
    <property type="project" value="InterPro"/>
</dbReference>
<dbReference type="GO" id="GO:0032300">
    <property type="term" value="C:mismatch repair complex"/>
    <property type="evidence" value="ECO:0007669"/>
    <property type="project" value="InterPro"/>
</dbReference>
<reference evidence="4" key="1">
    <citation type="journal article" date="2020" name="Stud. Mycol.">
        <title>101 Dothideomycetes genomes: a test case for predicting lifestyles and emergence of pathogens.</title>
        <authorList>
            <person name="Haridas S."/>
            <person name="Albert R."/>
            <person name="Binder M."/>
            <person name="Bloem J."/>
            <person name="Labutti K."/>
            <person name="Salamov A."/>
            <person name="Andreopoulos B."/>
            <person name="Baker S."/>
            <person name="Barry K."/>
            <person name="Bills G."/>
            <person name="Bluhm B."/>
            <person name="Cannon C."/>
            <person name="Castanera R."/>
            <person name="Culley D."/>
            <person name="Daum C."/>
            <person name="Ezra D."/>
            <person name="Gonzalez J."/>
            <person name="Henrissat B."/>
            <person name="Kuo A."/>
            <person name="Liang C."/>
            <person name="Lipzen A."/>
            <person name="Lutzoni F."/>
            <person name="Magnuson J."/>
            <person name="Mondo S."/>
            <person name="Nolan M."/>
            <person name="Ohm R."/>
            <person name="Pangilinan J."/>
            <person name="Park H.-J."/>
            <person name="Ramirez L."/>
            <person name="Alfaro M."/>
            <person name="Sun H."/>
            <person name="Tritt A."/>
            <person name="Yoshinaga Y."/>
            <person name="Zwiers L.-H."/>
            <person name="Turgeon B."/>
            <person name="Goodwin S."/>
            <person name="Spatafora J."/>
            <person name="Crous P."/>
            <person name="Grigoriev I."/>
        </authorList>
    </citation>
    <scope>NUCLEOTIDE SEQUENCE</scope>
    <source>
        <strain evidence="4">CBS 122681</strain>
    </source>
</reference>
<feature type="compositionally biased region" description="Polar residues" evidence="2">
    <location>
        <begin position="897"/>
        <end position="908"/>
    </location>
</feature>
<feature type="domain" description="MutL C-terminal dimerisation" evidence="3">
    <location>
        <begin position="717"/>
        <end position="939"/>
    </location>
</feature>
<evidence type="ECO:0000313" key="5">
    <source>
        <dbReference type="Proteomes" id="UP000799324"/>
    </source>
</evidence>
<dbReference type="GO" id="GO:0005524">
    <property type="term" value="F:ATP binding"/>
    <property type="evidence" value="ECO:0007669"/>
    <property type="project" value="InterPro"/>
</dbReference>
<feature type="compositionally biased region" description="Polar residues" evidence="2">
    <location>
        <begin position="437"/>
        <end position="446"/>
    </location>
</feature>
<feature type="compositionally biased region" description="Pro residues" evidence="2">
    <location>
        <begin position="884"/>
        <end position="894"/>
    </location>
</feature>
<dbReference type="InterPro" id="IPR014790">
    <property type="entry name" value="MutL_C"/>
</dbReference>
<dbReference type="GO" id="GO:0140664">
    <property type="term" value="F:ATP-dependent DNA damage sensor activity"/>
    <property type="evidence" value="ECO:0007669"/>
    <property type="project" value="InterPro"/>
</dbReference>
<dbReference type="InterPro" id="IPR036890">
    <property type="entry name" value="HATPase_C_sf"/>
</dbReference>
<dbReference type="InterPro" id="IPR038973">
    <property type="entry name" value="MutL/Mlh/Pms-like"/>
</dbReference>